<sequence length="123" mass="12916">MGTTETSLTPLPIVDVHVVLRTPDGKILLSQRGGPYGYGQWHAPSGKLDPGEKPTHGAARELQEETGIYCMRIPVLLDELFPRQVAVSLPPLGKAPGVGVGGAARAPRLLLCAVPPEALAHLG</sequence>
<evidence type="ECO:0000256" key="3">
    <source>
        <dbReference type="RuleBase" id="RU003476"/>
    </source>
</evidence>
<dbReference type="PROSITE" id="PS51462">
    <property type="entry name" value="NUDIX"/>
    <property type="match status" value="1"/>
</dbReference>
<dbReference type="EMBL" id="QVIG01000001">
    <property type="protein sequence ID" value="RGD57758.1"/>
    <property type="molecule type" value="Genomic_DNA"/>
</dbReference>
<protein>
    <submittedName>
        <fullName evidence="5">NUDIX domain-containing protein</fullName>
    </submittedName>
</protein>
<dbReference type="SUPFAM" id="SSF55811">
    <property type="entry name" value="Nudix"/>
    <property type="match status" value="1"/>
</dbReference>
<dbReference type="Proteomes" id="UP000263377">
    <property type="component" value="Unassembled WGS sequence"/>
</dbReference>
<dbReference type="InterPro" id="IPR000086">
    <property type="entry name" value="NUDIX_hydrolase_dom"/>
</dbReference>
<dbReference type="InterPro" id="IPR020084">
    <property type="entry name" value="NUDIX_hydrolase_CS"/>
</dbReference>
<dbReference type="PANTHER" id="PTHR43736">
    <property type="entry name" value="ADP-RIBOSE PYROPHOSPHATASE"/>
    <property type="match status" value="1"/>
</dbReference>
<dbReference type="GO" id="GO:0016787">
    <property type="term" value="F:hydrolase activity"/>
    <property type="evidence" value="ECO:0007669"/>
    <property type="project" value="UniProtKB-KW"/>
</dbReference>
<dbReference type="InterPro" id="IPR015797">
    <property type="entry name" value="NUDIX_hydrolase-like_dom_sf"/>
</dbReference>
<dbReference type="Gene3D" id="3.90.79.10">
    <property type="entry name" value="Nucleoside Triphosphate Pyrophosphohydrolase"/>
    <property type="match status" value="1"/>
</dbReference>
<proteinExistence type="inferred from homology"/>
<dbReference type="PANTHER" id="PTHR43736:SF1">
    <property type="entry name" value="DIHYDRONEOPTERIN TRIPHOSPHATE DIPHOSPHATASE"/>
    <property type="match status" value="1"/>
</dbReference>
<dbReference type="Pfam" id="PF00293">
    <property type="entry name" value="NUDIX"/>
    <property type="match status" value="1"/>
</dbReference>
<gene>
    <name evidence="5" type="ORF">DR950_08120</name>
</gene>
<evidence type="ECO:0000259" key="4">
    <source>
        <dbReference type="PROSITE" id="PS51462"/>
    </source>
</evidence>
<feature type="domain" description="Nudix hydrolase" evidence="4">
    <location>
        <begin position="11"/>
        <end position="123"/>
    </location>
</feature>
<accession>A0A372ZPC7</accession>
<dbReference type="PRINTS" id="PR00502">
    <property type="entry name" value="NUDIXFAMILY"/>
</dbReference>
<dbReference type="PROSITE" id="PS00893">
    <property type="entry name" value="NUDIX_BOX"/>
    <property type="match status" value="1"/>
</dbReference>
<dbReference type="InterPro" id="IPR020476">
    <property type="entry name" value="Nudix_hydrolase"/>
</dbReference>
<evidence type="ECO:0000313" key="6">
    <source>
        <dbReference type="Proteomes" id="UP000263377"/>
    </source>
</evidence>
<evidence type="ECO:0000256" key="2">
    <source>
        <dbReference type="ARBA" id="ARBA00022801"/>
    </source>
</evidence>
<comment type="caution">
    <text evidence="5">The sequence shown here is derived from an EMBL/GenBank/DDBJ whole genome shotgun (WGS) entry which is preliminary data.</text>
</comment>
<keyword evidence="6" id="KW-1185">Reference proteome</keyword>
<dbReference type="AlphaFoldDB" id="A0A372ZPC7"/>
<dbReference type="RefSeq" id="WP_117486500.1">
    <property type="nucleotide sequence ID" value="NZ_QVIG01000001.1"/>
</dbReference>
<evidence type="ECO:0000313" key="5">
    <source>
        <dbReference type="EMBL" id="RGD57758.1"/>
    </source>
</evidence>
<name>A0A372ZPC7_9ACTN</name>
<organism evidence="5 6">
    <name type="scientific">Kitasatospora xanthocidica</name>
    <dbReference type="NCBI Taxonomy" id="83382"/>
    <lineage>
        <taxon>Bacteria</taxon>
        <taxon>Bacillati</taxon>
        <taxon>Actinomycetota</taxon>
        <taxon>Actinomycetes</taxon>
        <taxon>Kitasatosporales</taxon>
        <taxon>Streptomycetaceae</taxon>
        <taxon>Kitasatospora</taxon>
    </lineage>
</organism>
<reference evidence="5 6" key="1">
    <citation type="submission" date="2018-08" db="EMBL/GenBank/DDBJ databases">
        <title>Diversity &amp; Physiological Properties of Lignin-Decomposing Actinobacteria from Soil.</title>
        <authorList>
            <person name="Roh S.G."/>
            <person name="Kim S.B."/>
        </authorList>
    </citation>
    <scope>NUCLEOTIDE SEQUENCE [LARGE SCALE GENOMIC DNA]</scope>
    <source>
        <strain evidence="5 6">MMS17-GH009</strain>
    </source>
</reference>
<evidence type="ECO:0000256" key="1">
    <source>
        <dbReference type="ARBA" id="ARBA00005582"/>
    </source>
</evidence>
<comment type="similarity">
    <text evidence="1 3">Belongs to the Nudix hydrolase family.</text>
</comment>
<keyword evidence="2 3" id="KW-0378">Hydrolase</keyword>